<dbReference type="Proteomes" id="UP000075683">
    <property type="component" value="Unassembled WGS sequence"/>
</dbReference>
<protein>
    <submittedName>
        <fullName evidence="2">Uncharacterized protein</fullName>
    </submittedName>
</protein>
<evidence type="ECO:0000256" key="1">
    <source>
        <dbReference type="SAM" id="MobiDB-lite"/>
    </source>
</evidence>
<feature type="region of interest" description="Disordered" evidence="1">
    <location>
        <begin position="1"/>
        <end position="31"/>
    </location>
</feature>
<evidence type="ECO:0000313" key="3">
    <source>
        <dbReference type="Proteomes" id="UP000075683"/>
    </source>
</evidence>
<name>A0A150LE47_9BACI</name>
<dbReference type="AlphaFoldDB" id="A0A150LE47"/>
<organism evidence="2 3">
    <name type="scientific">Caldibacillus debilis</name>
    <dbReference type="NCBI Taxonomy" id="301148"/>
    <lineage>
        <taxon>Bacteria</taxon>
        <taxon>Bacillati</taxon>
        <taxon>Bacillota</taxon>
        <taxon>Bacilli</taxon>
        <taxon>Bacillales</taxon>
        <taxon>Bacillaceae</taxon>
        <taxon>Caldibacillus</taxon>
    </lineage>
</organism>
<dbReference type="EMBL" id="LQYT01000117">
    <property type="protein sequence ID" value="KYD10621.1"/>
    <property type="molecule type" value="Genomic_DNA"/>
</dbReference>
<feature type="compositionally biased region" description="Low complexity" evidence="1">
    <location>
        <begin position="17"/>
        <end position="27"/>
    </location>
</feature>
<evidence type="ECO:0000313" key="2">
    <source>
        <dbReference type="EMBL" id="KYD10621.1"/>
    </source>
</evidence>
<reference evidence="2 3" key="1">
    <citation type="submission" date="2016-01" db="EMBL/GenBank/DDBJ databases">
        <title>Draft Genome Sequences of Seven Thermophilic Sporeformers Isolated from Foods.</title>
        <authorList>
            <person name="Berendsen E.M."/>
            <person name="Wells-Bennik M.H."/>
            <person name="Krawcyk A.O."/>
            <person name="De Jong A."/>
            <person name="Holsappel S."/>
            <person name="Eijlander R.T."/>
            <person name="Kuipers O.P."/>
        </authorList>
    </citation>
    <scope>NUCLEOTIDE SEQUENCE [LARGE SCALE GENOMIC DNA]</scope>
    <source>
        <strain evidence="2 3">B4135</strain>
    </source>
</reference>
<accession>A0A150LE47</accession>
<gene>
    <name evidence="2" type="ORF">B4135_3422</name>
</gene>
<comment type="caution">
    <text evidence="2">The sequence shown here is derived from an EMBL/GenBank/DDBJ whole genome shotgun (WGS) entry which is preliminary data.</text>
</comment>
<dbReference type="STRING" id="301148.B4135_3422"/>
<sequence length="43" mass="4457">MADVRTRPFPACPKDVSSGSAPCPSSSKGNAGLFFDLNALTDQ</sequence>
<proteinExistence type="predicted"/>